<dbReference type="EMBL" id="JAADJZ010000002">
    <property type="protein sequence ID" value="KAF2876994.1"/>
    <property type="molecule type" value="Genomic_DNA"/>
</dbReference>
<dbReference type="Proteomes" id="UP000481861">
    <property type="component" value="Unassembled WGS sequence"/>
</dbReference>
<dbReference type="AlphaFoldDB" id="A0A7C8IDJ3"/>
<reference evidence="1 2" key="1">
    <citation type="submission" date="2020-01" db="EMBL/GenBank/DDBJ databases">
        <authorList>
            <consortium name="DOE Joint Genome Institute"/>
            <person name="Haridas S."/>
            <person name="Albert R."/>
            <person name="Binder M."/>
            <person name="Bloem J."/>
            <person name="Labutti K."/>
            <person name="Salamov A."/>
            <person name="Andreopoulos B."/>
            <person name="Baker S.E."/>
            <person name="Barry K."/>
            <person name="Bills G."/>
            <person name="Bluhm B.H."/>
            <person name="Cannon C."/>
            <person name="Castanera R."/>
            <person name="Culley D.E."/>
            <person name="Daum C."/>
            <person name="Ezra D."/>
            <person name="Gonzalez J.B."/>
            <person name="Henrissat B."/>
            <person name="Kuo A."/>
            <person name="Liang C."/>
            <person name="Lipzen A."/>
            <person name="Lutzoni F."/>
            <person name="Magnuson J."/>
            <person name="Mondo S."/>
            <person name="Nolan M."/>
            <person name="Ohm R."/>
            <person name="Pangilinan J."/>
            <person name="Park H.-J.H."/>
            <person name="Ramirez L."/>
            <person name="Alfaro M."/>
            <person name="Sun H."/>
            <person name="Tritt A."/>
            <person name="Yoshinaga Y."/>
            <person name="Zwiers L.-H.L."/>
            <person name="Turgeon B.G."/>
            <person name="Goodwin S.B."/>
            <person name="Spatafora J.W."/>
            <person name="Crous P.W."/>
            <person name="Grigoriev I.V."/>
        </authorList>
    </citation>
    <scope>NUCLEOTIDE SEQUENCE [LARGE SCALE GENOMIC DNA]</scope>
    <source>
        <strain evidence="1 2">CBS 611.86</strain>
    </source>
</reference>
<accession>A0A7C8IDJ3</accession>
<name>A0A7C8IDJ3_9PLEO</name>
<organism evidence="1 2">
    <name type="scientific">Massariosphaeria phaeospora</name>
    <dbReference type="NCBI Taxonomy" id="100035"/>
    <lineage>
        <taxon>Eukaryota</taxon>
        <taxon>Fungi</taxon>
        <taxon>Dikarya</taxon>
        <taxon>Ascomycota</taxon>
        <taxon>Pezizomycotina</taxon>
        <taxon>Dothideomycetes</taxon>
        <taxon>Pleosporomycetidae</taxon>
        <taxon>Pleosporales</taxon>
        <taxon>Pleosporales incertae sedis</taxon>
        <taxon>Massariosphaeria</taxon>
    </lineage>
</organism>
<dbReference type="OrthoDB" id="3669546at2759"/>
<keyword evidence="2" id="KW-1185">Reference proteome</keyword>
<evidence type="ECO:0000313" key="2">
    <source>
        <dbReference type="Proteomes" id="UP000481861"/>
    </source>
</evidence>
<gene>
    <name evidence="1" type="ORF">BDV95DRAFT_558236</name>
</gene>
<proteinExistence type="predicted"/>
<evidence type="ECO:0000313" key="1">
    <source>
        <dbReference type="EMBL" id="KAF2876994.1"/>
    </source>
</evidence>
<sequence>MRLVNIACGALGICKMLSQPAIVERLDVTTIVTEFVATPTTVTVSKTVGVIASPIVHRPPPLYMVPSSNFYYHASPEAGAFPGLLPGTPSWPRELDMDLGVPIFAFGEWLQTPINITPYEILRAVFIFMLAASFWSFTRDGFNVYYMMGIINSVLRAWHMGSCVLWTVVWYLVANLTNDGSTIFHMDPMHGLIGQLTRYAAIEPTTPVLFLLWATRWFAQGHWFAGRHVLVAMWMEIRPGLHDCYPVLLKFLHRGAAHLPTLLDSVLSSVASAAWYLGRALRFLGGIAHPIRPICRVFWYVVLKAGQRPLTWLCYLVMRWESTLAYCAPSEPYWQHWQRAATLTLHQRITLIYTVRSLESALDRLSFHFTPAVGAQAVSYRASLLAAIDDLNYYRAVIDAIGNYKHNRDTGKHPIFTETVFASPTITFSAVPNDAGFHYNVPNRTAHTYNTYDNPGSSSALLLRGNMARPRPRQWGGVARLPAHLDVFASEHWAFGDLFPGLRVPSLRAAQDPFAQKNRVVVKDVAAKFGRLVEDRAVRGEGKKWALGDELTVV</sequence>
<comment type="caution">
    <text evidence="1">The sequence shown here is derived from an EMBL/GenBank/DDBJ whole genome shotgun (WGS) entry which is preliminary data.</text>
</comment>
<protein>
    <submittedName>
        <fullName evidence="1">Uncharacterized protein</fullName>
    </submittedName>
</protein>